<evidence type="ECO:0000256" key="9">
    <source>
        <dbReference type="ARBA" id="ARBA00023204"/>
    </source>
</evidence>
<dbReference type="GO" id="GO:0006281">
    <property type="term" value="P:DNA repair"/>
    <property type="evidence" value="ECO:0007669"/>
    <property type="project" value="UniProtKB-KW"/>
</dbReference>
<keyword evidence="7 12" id="KW-0808">Transferase</keyword>
<dbReference type="PANTHER" id="PTHR46460">
    <property type="entry name" value="METHYLATED-DNA--PROTEIN-CYSTEINE METHYLTRANSFERASE"/>
    <property type="match status" value="1"/>
</dbReference>
<dbReference type="RefSeq" id="WP_014126595.1">
    <property type="nucleotide sequence ID" value="NC_016070.1"/>
</dbReference>
<dbReference type="OrthoDB" id="372118at2157"/>
<feature type="domain" description="Methylated-DNA-[protein]-cysteine S-methyltransferase DNA binding" evidence="11">
    <location>
        <begin position="50"/>
        <end position="120"/>
    </location>
</feature>
<dbReference type="PROSITE" id="PS00374">
    <property type="entry name" value="MGMT"/>
    <property type="match status" value="1"/>
</dbReference>
<dbReference type="eggNOG" id="arCOG02724">
    <property type="taxonomic scope" value="Archaea"/>
</dbReference>
<evidence type="ECO:0000256" key="1">
    <source>
        <dbReference type="ARBA" id="ARBA00001286"/>
    </source>
</evidence>
<dbReference type="AlphaFoldDB" id="G4RP44"/>
<dbReference type="GO" id="GO:0003908">
    <property type="term" value="F:methylated-DNA-[protein]-cysteine S-methyltransferase activity"/>
    <property type="evidence" value="ECO:0007669"/>
    <property type="project" value="UniProtKB-EC"/>
</dbReference>
<dbReference type="Gene3D" id="1.10.10.10">
    <property type="entry name" value="Winged helix-like DNA-binding domain superfamily/Winged helix DNA-binding domain"/>
    <property type="match status" value="1"/>
</dbReference>
<dbReference type="STRING" id="768679.TTX_0680"/>
<comment type="catalytic activity">
    <reaction evidence="10">
        <text>a 6-O-methyl-2'-deoxyguanosine in DNA + L-cysteinyl-[protein] = S-methyl-L-cysteinyl-[protein] + a 2'-deoxyguanosine in DNA</text>
        <dbReference type="Rhea" id="RHEA:24000"/>
        <dbReference type="Rhea" id="RHEA-COMP:10131"/>
        <dbReference type="Rhea" id="RHEA-COMP:10132"/>
        <dbReference type="Rhea" id="RHEA-COMP:11367"/>
        <dbReference type="Rhea" id="RHEA-COMP:11368"/>
        <dbReference type="ChEBI" id="CHEBI:29950"/>
        <dbReference type="ChEBI" id="CHEBI:82612"/>
        <dbReference type="ChEBI" id="CHEBI:85445"/>
        <dbReference type="ChEBI" id="CHEBI:85448"/>
        <dbReference type="EC" id="2.1.1.63"/>
    </reaction>
</comment>
<evidence type="ECO:0000256" key="8">
    <source>
        <dbReference type="ARBA" id="ARBA00022763"/>
    </source>
</evidence>
<keyword evidence="6 12" id="KW-0489">Methyltransferase</keyword>
<evidence type="ECO:0000256" key="6">
    <source>
        <dbReference type="ARBA" id="ARBA00022603"/>
    </source>
</evidence>
<evidence type="ECO:0000256" key="7">
    <source>
        <dbReference type="ARBA" id="ARBA00022679"/>
    </source>
</evidence>
<evidence type="ECO:0000313" key="13">
    <source>
        <dbReference type="Proteomes" id="UP000002654"/>
    </source>
</evidence>
<evidence type="ECO:0000256" key="5">
    <source>
        <dbReference type="ARBA" id="ARBA00015377"/>
    </source>
</evidence>
<dbReference type="EC" id="2.1.1.63" evidence="4"/>
<dbReference type="KEGG" id="ttn:TTX_0680"/>
<keyword evidence="9" id="KW-0234">DNA repair</keyword>
<dbReference type="Pfam" id="PF01035">
    <property type="entry name" value="DNA_binding_1"/>
    <property type="match status" value="1"/>
</dbReference>
<evidence type="ECO:0000256" key="3">
    <source>
        <dbReference type="ARBA" id="ARBA00008711"/>
    </source>
</evidence>
<gene>
    <name evidence="12" type="primary">ada</name>
    <name evidence="12" type="ordered locus">TTX_0680</name>
</gene>
<dbReference type="SUPFAM" id="SSF46767">
    <property type="entry name" value="Methylated DNA-protein cysteine methyltransferase, C-terminal domain"/>
    <property type="match status" value="1"/>
</dbReference>
<keyword evidence="13" id="KW-1185">Reference proteome</keyword>
<evidence type="ECO:0000256" key="10">
    <source>
        <dbReference type="ARBA" id="ARBA00049348"/>
    </source>
</evidence>
<evidence type="ECO:0000259" key="11">
    <source>
        <dbReference type="Pfam" id="PF01035"/>
    </source>
</evidence>
<evidence type="ECO:0000313" key="12">
    <source>
        <dbReference type="EMBL" id="CCC81339.1"/>
    </source>
</evidence>
<dbReference type="PaxDb" id="768679-TTX_0680"/>
<dbReference type="HOGENOM" id="CLU_1754770_0_0_2"/>
<dbReference type="PANTHER" id="PTHR46460:SF1">
    <property type="entry name" value="METHYLATED-DNA--PROTEIN-CYSTEINE METHYLTRANSFERASE"/>
    <property type="match status" value="1"/>
</dbReference>
<organism evidence="12 13">
    <name type="scientific">Thermoproteus tenax (strain ATCC 35583 / DSM 2078 / JCM 9277 / NBRC 100435 / Kra 1)</name>
    <dbReference type="NCBI Taxonomy" id="768679"/>
    <lineage>
        <taxon>Archaea</taxon>
        <taxon>Thermoproteota</taxon>
        <taxon>Thermoprotei</taxon>
        <taxon>Thermoproteales</taxon>
        <taxon>Thermoproteaceae</taxon>
        <taxon>Thermoproteus</taxon>
    </lineage>
</organism>
<dbReference type="InterPro" id="IPR036388">
    <property type="entry name" value="WH-like_DNA-bd_sf"/>
</dbReference>
<evidence type="ECO:0000256" key="2">
    <source>
        <dbReference type="ARBA" id="ARBA00003317"/>
    </source>
</evidence>
<comment type="similarity">
    <text evidence="3">Belongs to the MGMT family.</text>
</comment>
<proteinExistence type="inferred from homology"/>
<dbReference type="NCBIfam" id="TIGR00589">
    <property type="entry name" value="ogt"/>
    <property type="match status" value="1"/>
</dbReference>
<dbReference type="PATRIC" id="fig|768679.9.peg.693"/>
<dbReference type="EMBL" id="FN869859">
    <property type="protein sequence ID" value="CCC81339.1"/>
    <property type="molecule type" value="Genomic_DNA"/>
</dbReference>
<dbReference type="CDD" id="cd06445">
    <property type="entry name" value="ATase"/>
    <property type="match status" value="1"/>
</dbReference>
<comment type="catalytic activity">
    <reaction evidence="1">
        <text>a 4-O-methyl-thymidine in DNA + L-cysteinyl-[protein] = a thymidine in DNA + S-methyl-L-cysteinyl-[protein]</text>
        <dbReference type="Rhea" id="RHEA:53428"/>
        <dbReference type="Rhea" id="RHEA-COMP:10131"/>
        <dbReference type="Rhea" id="RHEA-COMP:10132"/>
        <dbReference type="Rhea" id="RHEA-COMP:13555"/>
        <dbReference type="Rhea" id="RHEA-COMP:13556"/>
        <dbReference type="ChEBI" id="CHEBI:29950"/>
        <dbReference type="ChEBI" id="CHEBI:82612"/>
        <dbReference type="ChEBI" id="CHEBI:137386"/>
        <dbReference type="ChEBI" id="CHEBI:137387"/>
        <dbReference type="EC" id="2.1.1.63"/>
    </reaction>
</comment>
<dbReference type="InterPro" id="IPR014048">
    <property type="entry name" value="MethylDNA_cys_MeTrfase_DNA-bd"/>
</dbReference>
<comment type="function">
    <text evidence="2">Involved in the cellular defense against the biological effects of O6-methylguanine (O6-MeG) and O4-methylthymine (O4-MeT) in DNA. Repairs the methylated nucleobase in DNA by stoichiometrically transferring the methyl group to a cysteine residue in the enzyme. This is a suicide reaction: the enzyme is irreversibly inactivated.</text>
</comment>
<evidence type="ECO:0000256" key="4">
    <source>
        <dbReference type="ARBA" id="ARBA00011918"/>
    </source>
</evidence>
<dbReference type="GeneID" id="11261575"/>
<reference evidence="12 13" key="1">
    <citation type="journal article" date="2011" name="PLoS ONE">
        <title>The complete genome sequence of Thermoproteus tenax: a physiologically versatile member of the Crenarchaeota.</title>
        <authorList>
            <person name="Siebers B."/>
            <person name="Zaparty M."/>
            <person name="Raddatz G."/>
            <person name="Tjaden B."/>
            <person name="Albers S.V."/>
            <person name="Bell S.D."/>
            <person name="Blombach F."/>
            <person name="Kletzin A."/>
            <person name="Kyrpides N."/>
            <person name="Lanz C."/>
            <person name="Plagens A."/>
            <person name="Rampp M."/>
            <person name="Rosinus A."/>
            <person name="von Jan M."/>
            <person name="Makarova K.S."/>
            <person name="Klenk H.P."/>
            <person name="Schuster S.C."/>
            <person name="Hensel R."/>
        </authorList>
    </citation>
    <scope>NUCLEOTIDE SEQUENCE [LARGE SCALE GENOMIC DNA]</scope>
    <source>
        <strain evidence="13">ATCC 35583 / DSM 2078 / JCM 9277 / NBRC 100435 / Kra 1</strain>
    </source>
</reference>
<dbReference type="InterPro" id="IPR036217">
    <property type="entry name" value="MethylDNA_cys_MeTrfase_DNAb"/>
</dbReference>
<sequence length="158" mass="17527">MEGKVCARYGPVVLSWNGRRVELVDRCDKHVDLLQFVDLIELRPSDPLIVLLGIKRGSVVSYKTLGAAMGVSPRAVGALLRRNHLPVVLPCHRVVMSDGSLGGYIYGAEVKRALLQYEGVEFCGERVCGLSELQEIKDVRGTLLESLGIGRWRLKNRK</sequence>
<name>G4RP44_THETK</name>
<protein>
    <recommendedName>
        <fullName evidence="5">Methylated-DNA--protein-cysteine methyltransferase</fullName>
        <ecNumber evidence="4">2.1.1.63</ecNumber>
    </recommendedName>
</protein>
<dbReference type="InterPro" id="IPR001497">
    <property type="entry name" value="MethylDNA_cys_MeTrfase_AS"/>
</dbReference>
<dbReference type="GO" id="GO:0032259">
    <property type="term" value="P:methylation"/>
    <property type="evidence" value="ECO:0007669"/>
    <property type="project" value="UniProtKB-KW"/>
</dbReference>
<accession>G4RP44</accession>
<keyword evidence="8" id="KW-0227">DNA damage</keyword>
<dbReference type="Proteomes" id="UP000002654">
    <property type="component" value="Chromosome"/>
</dbReference>